<reference evidence="1" key="1">
    <citation type="submission" date="2019-09" db="EMBL/GenBank/DDBJ databases">
        <authorList>
            <person name="Zhang L."/>
        </authorList>
    </citation>
    <scope>NUCLEOTIDE SEQUENCE</scope>
</reference>
<organism evidence="1">
    <name type="scientific">Nymphaea colorata</name>
    <name type="common">pocket water lily</name>
    <dbReference type="NCBI Taxonomy" id="210225"/>
    <lineage>
        <taxon>Eukaryota</taxon>
        <taxon>Viridiplantae</taxon>
        <taxon>Streptophyta</taxon>
        <taxon>Embryophyta</taxon>
        <taxon>Tracheophyta</taxon>
        <taxon>Spermatophyta</taxon>
        <taxon>Magnoliopsida</taxon>
        <taxon>Nymphaeales</taxon>
        <taxon>Nymphaeaceae</taxon>
        <taxon>Nymphaea</taxon>
    </lineage>
</organism>
<protein>
    <submittedName>
        <fullName evidence="1">Uncharacterized protein</fullName>
    </submittedName>
</protein>
<name>A0A5K1ADF7_9MAGN</name>
<sequence>MLLVACQPQGRGCLPAKIDT</sequence>
<proteinExistence type="predicted"/>
<dbReference type="AlphaFoldDB" id="A0A5K1ADF7"/>
<dbReference type="EMBL" id="LR721780">
    <property type="protein sequence ID" value="VVV99843.1"/>
    <property type="molecule type" value="Genomic_DNA"/>
</dbReference>
<accession>A0A5K1ADF7</accession>
<evidence type="ECO:0000313" key="1">
    <source>
        <dbReference type="EMBL" id="VVV99843.1"/>
    </source>
</evidence>
<gene>
    <name evidence="1" type="ORF">NYM_LOCUS14089</name>
</gene>